<dbReference type="InterPro" id="IPR006205">
    <property type="entry name" value="Mev_gal_kin"/>
</dbReference>
<dbReference type="InterPro" id="IPR014721">
    <property type="entry name" value="Ribsml_uS5_D2-typ_fold_subgr"/>
</dbReference>
<accession>A0A915KWP0</accession>
<evidence type="ECO:0000259" key="6">
    <source>
        <dbReference type="Pfam" id="PF08544"/>
    </source>
</evidence>
<dbReference type="Pfam" id="PF08544">
    <property type="entry name" value="GHMP_kinases_C"/>
    <property type="match status" value="1"/>
</dbReference>
<keyword evidence="4" id="KW-0460">Magnesium</keyword>
<keyword evidence="1" id="KW-0963">Cytoplasm</keyword>
<dbReference type="GO" id="GO:0005524">
    <property type="term" value="F:ATP binding"/>
    <property type="evidence" value="ECO:0007669"/>
    <property type="project" value="InterPro"/>
</dbReference>
<dbReference type="SUPFAM" id="SSF54211">
    <property type="entry name" value="Ribosomal protein S5 domain 2-like"/>
    <property type="match status" value="1"/>
</dbReference>
<dbReference type="SUPFAM" id="SSF55060">
    <property type="entry name" value="GHMP Kinase, C-terminal domain"/>
    <property type="match status" value="1"/>
</dbReference>
<dbReference type="WBParaSite" id="nRc.2.0.1.t43367-RA">
    <property type="protein sequence ID" value="nRc.2.0.1.t43367-RA"/>
    <property type="gene ID" value="nRc.2.0.1.g43367"/>
</dbReference>
<feature type="domain" description="GHMP kinase C-terminal" evidence="6">
    <location>
        <begin position="196"/>
        <end position="262"/>
    </location>
</feature>
<dbReference type="InterPro" id="IPR013750">
    <property type="entry name" value="GHMP_kinase_C_dom"/>
</dbReference>
<dbReference type="PANTHER" id="PTHR43290">
    <property type="entry name" value="MEVALONATE KINASE"/>
    <property type="match status" value="1"/>
</dbReference>
<evidence type="ECO:0000313" key="8">
    <source>
        <dbReference type="WBParaSite" id="nRc.2.0.1.t43367-RA"/>
    </source>
</evidence>
<dbReference type="Gene3D" id="3.30.70.890">
    <property type="entry name" value="GHMP kinase, C-terminal domain"/>
    <property type="match status" value="1"/>
</dbReference>
<dbReference type="FunFam" id="3.30.70.890:FF:000017">
    <property type="entry name" value="MeValonate Kinase"/>
    <property type="match status" value="1"/>
</dbReference>
<feature type="region of interest" description="Disordered" evidence="5">
    <location>
        <begin position="162"/>
        <end position="194"/>
    </location>
</feature>
<keyword evidence="7" id="KW-1185">Reference proteome</keyword>
<dbReference type="AlphaFoldDB" id="A0A915KWP0"/>
<dbReference type="GO" id="GO:0019287">
    <property type="term" value="P:isopentenyl diphosphate biosynthetic process, mevalonate pathway"/>
    <property type="evidence" value="ECO:0007669"/>
    <property type="project" value="TreeGrafter"/>
</dbReference>
<protein>
    <submittedName>
        <fullName evidence="8">Mevalonate kinase</fullName>
    </submittedName>
</protein>
<dbReference type="OMA" id="HETPEND"/>
<evidence type="ECO:0000256" key="2">
    <source>
        <dbReference type="ARBA" id="ARBA00022679"/>
    </source>
</evidence>
<dbReference type="PRINTS" id="PR00959">
    <property type="entry name" value="MEVGALKINASE"/>
</dbReference>
<evidence type="ECO:0000256" key="1">
    <source>
        <dbReference type="ARBA" id="ARBA00022490"/>
    </source>
</evidence>
<keyword evidence="3" id="KW-0418">Kinase</keyword>
<sequence length="298" mass="32133">NLLAVKVTIRFKLPSCVGLGSSGAYCVCIATSLLCATGIIPCPNAQTSCADTLTWSDNHLEVIRRWSASAESLIHGRASGLDAAVCTYGGICSYKLGYPTQRLLNCPDLKVILVNSKVERSTVRMVTTVKEKLKRFPAVVDCIFNSMDAISLESVKILDKSSSTGSVCTDSANSSSSAEDEKHSMTSSEPGSMMDDYSRLNELSRINNQLLIALGVGHPKIDHICTILARYGIYPKMTGAGGGGCVFAFLKPDTPQTLVEMIHREVVASGFEMWQPMLGSDGIVLHMKRFDINVISAK</sequence>
<evidence type="ECO:0000256" key="4">
    <source>
        <dbReference type="ARBA" id="ARBA00022842"/>
    </source>
</evidence>
<dbReference type="PANTHER" id="PTHR43290:SF2">
    <property type="entry name" value="MEVALONATE KINASE"/>
    <property type="match status" value="1"/>
</dbReference>
<dbReference type="Proteomes" id="UP000887565">
    <property type="component" value="Unplaced"/>
</dbReference>
<evidence type="ECO:0000313" key="7">
    <source>
        <dbReference type="Proteomes" id="UP000887565"/>
    </source>
</evidence>
<organism evidence="7 8">
    <name type="scientific">Romanomermis culicivorax</name>
    <name type="common">Nematode worm</name>
    <dbReference type="NCBI Taxonomy" id="13658"/>
    <lineage>
        <taxon>Eukaryota</taxon>
        <taxon>Metazoa</taxon>
        <taxon>Ecdysozoa</taxon>
        <taxon>Nematoda</taxon>
        <taxon>Enoplea</taxon>
        <taxon>Dorylaimia</taxon>
        <taxon>Mermithida</taxon>
        <taxon>Mermithoidea</taxon>
        <taxon>Mermithidae</taxon>
        <taxon>Romanomermis</taxon>
    </lineage>
</organism>
<evidence type="ECO:0000256" key="3">
    <source>
        <dbReference type="ARBA" id="ARBA00022777"/>
    </source>
</evidence>
<dbReference type="GO" id="GO:0006695">
    <property type="term" value="P:cholesterol biosynthetic process"/>
    <property type="evidence" value="ECO:0007669"/>
    <property type="project" value="TreeGrafter"/>
</dbReference>
<evidence type="ECO:0000256" key="5">
    <source>
        <dbReference type="SAM" id="MobiDB-lite"/>
    </source>
</evidence>
<dbReference type="InterPro" id="IPR036554">
    <property type="entry name" value="GHMP_kinase_C_sf"/>
</dbReference>
<dbReference type="GO" id="GO:0005829">
    <property type="term" value="C:cytosol"/>
    <property type="evidence" value="ECO:0007669"/>
    <property type="project" value="TreeGrafter"/>
</dbReference>
<reference evidence="8" key="1">
    <citation type="submission" date="2022-11" db="UniProtKB">
        <authorList>
            <consortium name="WormBaseParasite"/>
        </authorList>
    </citation>
    <scope>IDENTIFICATION</scope>
</reference>
<keyword evidence="2" id="KW-0808">Transferase</keyword>
<dbReference type="Gene3D" id="3.30.230.10">
    <property type="match status" value="1"/>
</dbReference>
<name>A0A915KWP0_ROMCU</name>
<proteinExistence type="predicted"/>
<dbReference type="GO" id="GO:0004496">
    <property type="term" value="F:mevalonate kinase activity"/>
    <property type="evidence" value="ECO:0007669"/>
    <property type="project" value="InterPro"/>
</dbReference>
<dbReference type="InterPro" id="IPR020568">
    <property type="entry name" value="Ribosomal_Su5_D2-typ_SF"/>
</dbReference>